<dbReference type="GO" id="GO:0003729">
    <property type="term" value="F:mRNA binding"/>
    <property type="evidence" value="ECO:0000318"/>
    <property type="project" value="GO_Central"/>
</dbReference>
<dbReference type="ExpressionAtlas" id="F6H3R6">
    <property type="expression patterns" value="baseline"/>
</dbReference>
<dbReference type="eggNOG" id="KOG4197">
    <property type="taxonomic scope" value="Eukaryota"/>
</dbReference>
<dbReference type="PANTHER" id="PTHR47941">
    <property type="entry name" value="PENTATRICOPEPTIDE REPEAT-CONTAINING PROTEIN 3, MITOCHONDRIAL"/>
    <property type="match status" value="1"/>
</dbReference>
<dbReference type="InterPro" id="IPR002885">
    <property type="entry name" value="PPR_rpt"/>
</dbReference>
<feature type="repeat" description="PPR" evidence="3">
    <location>
        <begin position="926"/>
        <end position="960"/>
    </location>
</feature>
<evidence type="ECO:0000256" key="2">
    <source>
        <dbReference type="ARBA" id="ARBA00022737"/>
    </source>
</evidence>
<dbReference type="Pfam" id="PF01535">
    <property type="entry name" value="PPR"/>
    <property type="match status" value="2"/>
</dbReference>
<dbReference type="EMBL" id="FN595231">
    <property type="protein sequence ID" value="CCB46599.1"/>
    <property type="molecule type" value="Genomic_DNA"/>
</dbReference>
<evidence type="ECO:0000313" key="4">
    <source>
        <dbReference type="EMBL" id="CCB46599.1"/>
    </source>
</evidence>
<evidence type="ECO:0000313" key="5">
    <source>
        <dbReference type="Proteomes" id="UP000009183"/>
    </source>
</evidence>
<proteinExistence type="inferred from homology"/>
<feature type="repeat" description="PPR" evidence="3">
    <location>
        <begin position="679"/>
        <end position="709"/>
    </location>
</feature>
<dbReference type="PROSITE" id="PS51375">
    <property type="entry name" value="PPR"/>
    <property type="match status" value="10"/>
</dbReference>
<feature type="repeat" description="PPR" evidence="3">
    <location>
        <begin position="785"/>
        <end position="819"/>
    </location>
</feature>
<feature type="repeat" description="PPR" evidence="3">
    <location>
        <begin position="611"/>
        <end position="645"/>
    </location>
</feature>
<feature type="repeat" description="PPR" evidence="3">
    <location>
        <begin position="890"/>
        <end position="925"/>
    </location>
</feature>
<keyword evidence="5" id="KW-1185">Reference proteome</keyword>
<gene>
    <name evidence="4" type="ordered locus">VIT_04s0008g01680</name>
</gene>
<reference evidence="5" key="1">
    <citation type="journal article" date="2007" name="Nature">
        <title>The grapevine genome sequence suggests ancestral hexaploidization in major angiosperm phyla.</title>
        <authorList>
            <consortium name="The French-Italian Public Consortium for Grapevine Genome Characterization."/>
            <person name="Jaillon O."/>
            <person name="Aury J.-M."/>
            <person name="Noel B."/>
            <person name="Policriti A."/>
            <person name="Clepet C."/>
            <person name="Casagrande A."/>
            <person name="Choisne N."/>
            <person name="Aubourg S."/>
            <person name="Vitulo N."/>
            <person name="Jubin C."/>
            <person name="Vezzi A."/>
            <person name="Legeai F."/>
            <person name="Hugueney P."/>
            <person name="Dasilva C."/>
            <person name="Horner D."/>
            <person name="Mica E."/>
            <person name="Jublot D."/>
            <person name="Poulain J."/>
            <person name="Bruyere C."/>
            <person name="Billault A."/>
            <person name="Segurens B."/>
            <person name="Gouyvenoux M."/>
            <person name="Ugarte E."/>
            <person name="Cattonaro F."/>
            <person name="Anthouard V."/>
            <person name="Vico V."/>
            <person name="Del Fabbro C."/>
            <person name="Alaux M."/>
            <person name="Di Gaspero G."/>
            <person name="Dumas V."/>
            <person name="Felice N."/>
            <person name="Paillard S."/>
            <person name="Juman I."/>
            <person name="Moroldo M."/>
            <person name="Scalabrin S."/>
            <person name="Canaguier A."/>
            <person name="Le Clainche I."/>
            <person name="Malacrida G."/>
            <person name="Durand E."/>
            <person name="Pesole G."/>
            <person name="Laucou V."/>
            <person name="Chatelet P."/>
            <person name="Merdinoglu D."/>
            <person name="Delledonne M."/>
            <person name="Pezzotti M."/>
            <person name="Lecharny A."/>
            <person name="Scarpelli C."/>
            <person name="Artiguenave F."/>
            <person name="Pe M.E."/>
            <person name="Valle G."/>
            <person name="Morgante M."/>
            <person name="Caboche M."/>
            <person name="Adam-Blondon A.-F."/>
            <person name="Weissenbach J."/>
            <person name="Quetier F."/>
            <person name="Wincker P."/>
        </authorList>
    </citation>
    <scope>NUCLEOTIDE SEQUENCE [LARGE SCALE GENOMIC DNA]</scope>
    <source>
        <strain evidence="5">cv. Pinot noir / PN40024</strain>
    </source>
</reference>
<dbReference type="PaxDb" id="29760-VIT_04s0008g01680.t01"/>
<dbReference type="Pfam" id="PF12854">
    <property type="entry name" value="PPR_1"/>
    <property type="match status" value="4"/>
</dbReference>
<accession>F6H3R6</accession>
<dbReference type="HOGENOM" id="CLU_292472_0_0_1"/>
<dbReference type="Gene3D" id="1.25.40.10">
    <property type="entry name" value="Tetratricopeptide repeat domain"/>
    <property type="match status" value="4"/>
</dbReference>
<dbReference type="Pfam" id="PF13041">
    <property type="entry name" value="PPR_2"/>
    <property type="match status" value="2"/>
</dbReference>
<feature type="repeat" description="PPR" evidence="3">
    <location>
        <begin position="855"/>
        <end position="889"/>
    </location>
</feature>
<feature type="repeat" description="PPR" evidence="3">
    <location>
        <begin position="647"/>
        <end position="677"/>
    </location>
</feature>
<evidence type="ECO:0000256" key="1">
    <source>
        <dbReference type="ARBA" id="ARBA00007626"/>
    </source>
</evidence>
<organism evidence="4 5">
    <name type="scientific">Vitis vinifera</name>
    <name type="common">Grape</name>
    <dbReference type="NCBI Taxonomy" id="29760"/>
    <lineage>
        <taxon>Eukaryota</taxon>
        <taxon>Viridiplantae</taxon>
        <taxon>Streptophyta</taxon>
        <taxon>Embryophyta</taxon>
        <taxon>Tracheophyta</taxon>
        <taxon>Spermatophyta</taxon>
        <taxon>Magnoliopsida</taxon>
        <taxon>eudicotyledons</taxon>
        <taxon>Gunneridae</taxon>
        <taxon>Pentapetalae</taxon>
        <taxon>rosids</taxon>
        <taxon>Vitales</taxon>
        <taxon>Vitaceae</taxon>
        <taxon>Viteae</taxon>
        <taxon>Vitis</taxon>
    </lineage>
</organism>
<evidence type="ECO:0000256" key="3">
    <source>
        <dbReference type="PROSITE-ProRule" id="PRU00708"/>
    </source>
</evidence>
<feature type="repeat" description="PPR" evidence="3">
    <location>
        <begin position="820"/>
        <end position="854"/>
    </location>
</feature>
<dbReference type="OrthoDB" id="185373at2759"/>
<protein>
    <recommendedName>
        <fullName evidence="6">Pentatricopeptide repeat-containing protein</fullName>
    </recommendedName>
</protein>
<dbReference type="SMR" id="F6H3R6"/>
<dbReference type="NCBIfam" id="TIGR00756">
    <property type="entry name" value="PPR"/>
    <property type="match status" value="9"/>
</dbReference>
<dbReference type="SUPFAM" id="SSF81901">
    <property type="entry name" value="HCP-like"/>
    <property type="match status" value="1"/>
</dbReference>
<keyword evidence="2" id="KW-0677">Repeat</keyword>
<dbReference type="AlphaFoldDB" id="F6H3R6"/>
<evidence type="ECO:0008006" key="6">
    <source>
        <dbReference type="Google" id="ProtNLM"/>
    </source>
</evidence>
<sequence length="1042" mass="116137">MEKYCRMFRKKEMGSVQTLVCVKQVKQEASHEWNEYMPLPGDIIKGFAMEDKDDDELFVPINARSEFSSQLGKISQQVEAIWVKIRRGDSTLKLRACVVTDKCSKLSRRFTIRAASDERHVAVLGDLTLDQCTELQEMSRRVVNMDYRVFNQKGVNYDWKMKVGTFLPLPRSTVVSSILFMPLVGENSVEATTARSMAWFSAAVSSGAPLIFVNIQTEQILTSTNSGTTLQIVQGIRLWYLPGVAEVPVELIPELGETRFGMNIKRTDEGLICVFSVTRGSAADRAGLGQLWEEANKTRSLVVIARLEGRSLLPSTVSSAGLISCCDHSEIKDTLNSMMDQMENVHLQVMAWPNQTFAQAPQATGAAKLRPPSEPKRCRFFGRRKDGHIKATSLLMVKEGLDPVTTSFQCIPIHGRSRFNWTAQRLDGQDHLCCHSGEVLCNRSPSPPSMAARTLANTHASPLASHIAQLLSTASSITSFLQTLNPQNPTPNSPTSISPLSQFAPFLNPSLVIQVIKSQKNPYHALFFFNWASNPNPNPNNYSHSHLCYVAITDLLISHGLFSTASSLLQSHHRLSDFAAAKFVKAYGDRGDIRGAIHWFHRAKKMESGRCLFSYNAILGVFVKANRIMLARAVFDQIVKEGVVKPDVSTYTTIIRGYCKMGMIENAKNVFDEMGCKPNLVTYNTMINGFCKKGLMESAMKIVDQMTETEDCMPDTVTYTTLIDGYCKRGELEEAMKYMEEMVSRNCEPNVLTYNAIIYGLCLNGNVDEAKRMMTRMRLNGLKDNVATHTSILKGLCVVGKLDDAARHLKEMVGLGMEADAKAYGVVVNEYCKIGKADDAISLLKEMKSRGINPSVSSFNAVFRILVESGKTDKAGLILRQMKQLGCTPNFLSYSTVIDGLCKAKGRMHEVEEFVDDMCRNGHHLDASMYSWLVKGYCEDGNADMAMRLFCEMLDMGYVINLESFLAFVKGLSAKEKAFEVEKFFEEMSRRCPGIDIHKYRRILDEHLCKNLGNGRREHQQSMGIQGGQLGCNGTDGRGFGG</sequence>
<dbReference type="InParanoid" id="F6H3R6"/>
<comment type="similarity">
    <text evidence="1">Belongs to the PPR family. P subfamily.</text>
</comment>
<name>F6H3R6_VITVI</name>
<dbReference type="InterPro" id="IPR011990">
    <property type="entry name" value="TPR-like_helical_dom_sf"/>
</dbReference>
<dbReference type="Proteomes" id="UP000009183">
    <property type="component" value="Chromosome 4"/>
</dbReference>
<feature type="repeat" description="PPR" evidence="3">
    <location>
        <begin position="750"/>
        <end position="784"/>
    </location>
</feature>
<feature type="repeat" description="PPR" evidence="3">
    <location>
        <begin position="715"/>
        <end position="749"/>
    </location>
</feature>